<dbReference type="Proteomes" id="UP001221150">
    <property type="component" value="Unassembled WGS sequence"/>
</dbReference>
<keyword evidence="2" id="KW-1185">Reference proteome</keyword>
<evidence type="ECO:0000313" key="1">
    <source>
        <dbReference type="EMBL" id="MDF3303283.1"/>
    </source>
</evidence>
<evidence type="ECO:0000313" key="2">
    <source>
        <dbReference type="Proteomes" id="UP001221150"/>
    </source>
</evidence>
<protein>
    <submittedName>
        <fullName evidence="1">Uncharacterized protein</fullName>
    </submittedName>
</protein>
<reference evidence="1 2" key="1">
    <citation type="submission" date="2023-03" db="EMBL/GenBank/DDBJ databases">
        <title>Draft genome sequence of Streptomyces sp. K1PA1 isolated from peat swamp forest in Thailand.</title>
        <authorList>
            <person name="Klaysubun C."/>
            <person name="Duangmal K."/>
        </authorList>
    </citation>
    <scope>NUCLEOTIDE SEQUENCE [LARGE SCALE GENOMIC DNA]</scope>
    <source>
        <strain evidence="1 2">K1PA1</strain>
    </source>
</reference>
<sequence length="131" mass="14356">LSALAEKRRAHAQQVEHNRVHILGLAASPPVRIGHTATGTCVVHVRCSCPHVERLAAHYEHVSLAADAWLDEDPTTHWEFCPTSPTQITTEKGTGRLTSTSRNDKGQAVVRLQHTDGRGEVIALIRVSDMI</sequence>
<organism evidence="1 2">
    <name type="scientific">Streptomyces tropicalis</name>
    <dbReference type="NCBI Taxonomy" id="3034234"/>
    <lineage>
        <taxon>Bacteria</taxon>
        <taxon>Bacillati</taxon>
        <taxon>Actinomycetota</taxon>
        <taxon>Actinomycetes</taxon>
        <taxon>Kitasatosporales</taxon>
        <taxon>Streptomycetaceae</taxon>
        <taxon>Streptomyces</taxon>
    </lineage>
</organism>
<comment type="caution">
    <text evidence="1">The sequence shown here is derived from an EMBL/GenBank/DDBJ whole genome shotgun (WGS) entry which is preliminary data.</text>
</comment>
<proteinExistence type="predicted"/>
<dbReference type="EMBL" id="JARJBB010000062">
    <property type="protein sequence ID" value="MDF3303283.1"/>
    <property type="molecule type" value="Genomic_DNA"/>
</dbReference>
<feature type="non-terminal residue" evidence="1">
    <location>
        <position position="1"/>
    </location>
</feature>
<gene>
    <name evidence="1" type="ORF">P3H78_32705</name>
</gene>
<accession>A0ABT6AF56</accession>
<name>A0ABT6AF56_9ACTN</name>